<dbReference type="Proteomes" id="UP000274429">
    <property type="component" value="Unassembled WGS sequence"/>
</dbReference>
<gene>
    <name evidence="1" type="ORF">TTAC_LOCUS8099</name>
</gene>
<name>A0A0R3X408_HYDTA</name>
<reference evidence="3" key="1">
    <citation type="submission" date="2017-02" db="UniProtKB">
        <authorList>
            <consortium name="WormBaseParasite"/>
        </authorList>
    </citation>
    <scope>IDENTIFICATION</scope>
</reference>
<evidence type="ECO:0000313" key="3">
    <source>
        <dbReference type="WBParaSite" id="TTAC_0000811401-mRNA-1"/>
    </source>
</evidence>
<sequence length="187" mass="20530">MVAGSGHVLQCPQCLVIHEVNRWTMHHRCRGGALPSRILTALSPLLHPPPHPFTLHSSVFSLPTLLLTALSSMSLVQATASRSVDAEVPRLFAVLTPPNPVYIAPPSNPSLFPYMPYQLTMAKVHSICQSTQTTPMHNPSTHTFLTVPFVPISTIHHSDRVEPVGIYCERTLEDNCPNCPNSRASRS</sequence>
<proteinExistence type="predicted"/>
<dbReference type="WBParaSite" id="TTAC_0000811401-mRNA-1">
    <property type="protein sequence ID" value="TTAC_0000811401-mRNA-1"/>
    <property type="gene ID" value="TTAC_0000811401"/>
</dbReference>
<organism evidence="3">
    <name type="scientific">Hydatigena taeniaeformis</name>
    <name type="common">Feline tapeworm</name>
    <name type="synonym">Taenia taeniaeformis</name>
    <dbReference type="NCBI Taxonomy" id="6205"/>
    <lineage>
        <taxon>Eukaryota</taxon>
        <taxon>Metazoa</taxon>
        <taxon>Spiralia</taxon>
        <taxon>Lophotrochozoa</taxon>
        <taxon>Platyhelminthes</taxon>
        <taxon>Cestoda</taxon>
        <taxon>Eucestoda</taxon>
        <taxon>Cyclophyllidea</taxon>
        <taxon>Taeniidae</taxon>
        <taxon>Hydatigera</taxon>
    </lineage>
</organism>
<keyword evidence="2" id="KW-1185">Reference proteome</keyword>
<dbReference type="AlphaFoldDB" id="A0A0R3X408"/>
<evidence type="ECO:0000313" key="2">
    <source>
        <dbReference type="Proteomes" id="UP000274429"/>
    </source>
</evidence>
<dbReference type="EMBL" id="UYWX01020447">
    <property type="protein sequence ID" value="VDM32597.1"/>
    <property type="molecule type" value="Genomic_DNA"/>
</dbReference>
<accession>A0A0R3X408</accession>
<protein>
    <submittedName>
        <fullName evidence="1 3">Uncharacterized protein</fullName>
    </submittedName>
</protein>
<reference evidence="1 2" key="2">
    <citation type="submission" date="2018-11" db="EMBL/GenBank/DDBJ databases">
        <authorList>
            <consortium name="Pathogen Informatics"/>
        </authorList>
    </citation>
    <scope>NUCLEOTIDE SEQUENCE [LARGE SCALE GENOMIC DNA]</scope>
</reference>
<evidence type="ECO:0000313" key="1">
    <source>
        <dbReference type="EMBL" id="VDM32597.1"/>
    </source>
</evidence>